<dbReference type="SUPFAM" id="SSF51735">
    <property type="entry name" value="NAD(P)-binding Rossmann-fold domains"/>
    <property type="match status" value="1"/>
</dbReference>
<accession>A0AAU7JG66</accession>
<dbReference type="InterPro" id="IPR006140">
    <property type="entry name" value="D-isomer_DH_NAD-bd"/>
</dbReference>
<dbReference type="PANTHER" id="PTHR43333">
    <property type="entry name" value="2-HACID_DH_C DOMAIN-CONTAINING PROTEIN"/>
    <property type="match status" value="1"/>
</dbReference>
<proteinExistence type="predicted"/>
<sequence length="314" mass="34200">MTILVAIKGWDAEQWVARLRSKLPERSVVVPGEPFDRRAVHYAVAWKAPAGAFAGLPNLEAIFSLGAGVDHLLGDPKLPDVPILRVVDPDLTNRMSEYVVLHCLKILRQQMRYVRQQQERVWDDDDAQPAARHVRVGVLGLGVLGRDAARKLQVMGFDVAGWSRSPKRLPDLATFSGDDGLAPFLARTDILVCLLPLTDDTRGLIDRKLLGGLARDGRVGGAHLINAGRGGLQVESDILACLDEGALASATLDVFETEPLPSASPLWAHPRVTVTPHNAAMSEPEAIISLVAQQIRRHEGGQPFEHAVDRTVGY</sequence>
<dbReference type="EMBL" id="CP157484">
    <property type="protein sequence ID" value="XBO39330.1"/>
    <property type="molecule type" value="Genomic_DNA"/>
</dbReference>
<evidence type="ECO:0000256" key="1">
    <source>
        <dbReference type="ARBA" id="ARBA00023002"/>
    </source>
</evidence>
<evidence type="ECO:0000259" key="3">
    <source>
        <dbReference type="Pfam" id="PF02826"/>
    </source>
</evidence>
<feature type="domain" description="D-isomer specific 2-hydroxyacid dehydrogenase NAD-binding" evidence="3">
    <location>
        <begin position="102"/>
        <end position="279"/>
    </location>
</feature>
<dbReference type="Pfam" id="PF02826">
    <property type="entry name" value="2-Hacid_dh_C"/>
    <property type="match status" value="1"/>
</dbReference>
<dbReference type="GO" id="GO:0016491">
    <property type="term" value="F:oxidoreductase activity"/>
    <property type="evidence" value="ECO:0007669"/>
    <property type="project" value="UniProtKB-KW"/>
</dbReference>
<dbReference type="RefSeq" id="WP_406856172.1">
    <property type="nucleotide sequence ID" value="NZ_CP157484.1"/>
</dbReference>
<dbReference type="AlphaFoldDB" id="A0AAU7JG66"/>
<name>A0AAU7JG66_9HYPH</name>
<gene>
    <name evidence="4" type="ORF">ABEG18_00650</name>
</gene>
<keyword evidence="1" id="KW-0560">Oxidoreductase</keyword>
<dbReference type="CDD" id="cd12164">
    <property type="entry name" value="GDH_like_2"/>
    <property type="match status" value="1"/>
</dbReference>
<dbReference type="Gene3D" id="3.40.50.720">
    <property type="entry name" value="NAD(P)-binding Rossmann-like Domain"/>
    <property type="match status" value="2"/>
</dbReference>
<organism evidence="4">
    <name type="scientific">Alsobacter sp. KACC 23698</name>
    <dbReference type="NCBI Taxonomy" id="3149229"/>
    <lineage>
        <taxon>Bacteria</taxon>
        <taxon>Pseudomonadati</taxon>
        <taxon>Pseudomonadota</taxon>
        <taxon>Alphaproteobacteria</taxon>
        <taxon>Hyphomicrobiales</taxon>
        <taxon>Alsobacteraceae</taxon>
        <taxon>Alsobacter</taxon>
    </lineage>
</organism>
<reference evidence="4" key="1">
    <citation type="submission" date="2024-05" db="EMBL/GenBank/DDBJ databases">
        <authorList>
            <person name="Kim S."/>
            <person name="Heo J."/>
            <person name="Choi H."/>
            <person name="Choi Y."/>
            <person name="Kwon S.-W."/>
            <person name="Kim Y."/>
        </authorList>
    </citation>
    <scope>NUCLEOTIDE SEQUENCE</scope>
    <source>
        <strain evidence="4">KACC 23698</strain>
    </source>
</reference>
<evidence type="ECO:0000256" key="2">
    <source>
        <dbReference type="ARBA" id="ARBA00023027"/>
    </source>
</evidence>
<dbReference type="InterPro" id="IPR036291">
    <property type="entry name" value="NAD(P)-bd_dom_sf"/>
</dbReference>
<protein>
    <submittedName>
        <fullName evidence="4">Glyoxylate/hydroxypyruvate reductase A</fullName>
    </submittedName>
</protein>
<dbReference type="PANTHER" id="PTHR43333:SF1">
    <property type="entry name" value="D-ISOMER SPECIFIC 2-HYDROXYACID DEHYDROGENASE NAD-BINDING DOMAIN-CONTAINING PROTEIN"/>
    <property type="match status" value="1"/>
</dbReference>
<evidence type="ECO:0000313" key="4">
    <source>
        <dbReference type="EMBL" id="XBO39330.1"/>
    </source>
</evidence>
<dbReference type="GO" id="GO:0051287">
    <property type="term" value="F:NAD binding"/>
    <property type="evidence" value="ECO:0007669"/>
    <property type="project" value="InterPro"/>
</dbReference>
<keyword evidence="2" id="KW-0520">NAD</keyword>